<proteinExistence type="predicted"/>
<feature type="compositionally biased region" description="Basic and acidic residues" evidence="1">
    <location>
        <begin position="298"/>
        <end position="307"/>
    </location>
</feature>
<name>A0A7N0UIY6_KALFE</name>
<accession>A0A7N0UIY6</accession>
<dbReference type="PANTHER" id="PTHR33644:SF3">
    <property type="entry name" value="RING_U-BOX SUPERFAMILY PROTEIN"/>
    <property type="match status" value="1"/>
</dbReference>
<dbReference type="Proteomes" id="UP000594263">
    <property type="component" value="Unplaced"/>
</dbReference>
<feature type="domain" description="PUB 62/63 C-terminal" evidence="2">
    <location>
        <begin position="428"/>
        <end position="486"/>
    </location>
</feature>
<dbReference type="Gene3D" id="2.60.120.330">
    <property type="entry name" value="B-lactam Antibiotic, Isopenicillin N Synthase, Chain"/>
    <property type="match status" value="1"/>
</dbReference>
<dbReference type="AlphaFoldDB" id="A0A7N0UIY6"/>
<organism evidence="3 4">
    <name type="scientific">Kalanchoe fedtschenkoi</name>
    <name type="common">Lavender scallops</name>
    <name type="synonym">South American air plant</name>
    <dbReference type="NCBI Taxonomy" id="63787"/>
    <lineage>
        <taxon>Eukaryota</taxon>
        <taxon>Viridiplantae</taxon>
        <taxon>Streptophyta</taxon>
        <taxon>Embryophyta</taxon>
        <taxon>Tracheophyta</taxon>
        <taxon>Spermatophyta</taxon>
        <taxon>Magnoliopsida</taxon>
        <taxon>eudicotyledons</taxon>
        <taxon>Gunneridae</taxon>
        <taxon>Pentapetalae</taxon>
        <taxon>Saxifragales</taxon>
        <taxon>Crassulaceae</taxon>
        <taxon>Kalanchoe</taxon>
    </lineage>
</organism>
<dbReference type="SUPFAM" id="SSF57850">
    <property type="entry name" value="RING/U-box"/>
    <property type="match status" value="1"/>
</dbReference>
<dbReference type="Gene3D" id="3.30.40.10">
    <property type="entry name" value="Zinc/RING finger domain, C3HC4 (zinc finger)"/>
    <property type="match status" value="1"/>
</dbReference>
<protein>
    <recommendedName>
        <fullName evidence="2">PUB 62/63 C-terminal domain-containing protein</fullName>
    </recommendedName>
</protein>
<dbReference type="PANTHER" id="PTHR33644">
    <property type="entry name" value="U-BOX DOMAIN-CONTAINING PROTEIN 62-RELATED"/>
    <property type="match status" value="1"/>
</dbReference>
<dbReference type="InterPro" id="IPR027443">
    <property type="entry name" value="IPNS-like_sf"/>
</dbReference>
<dbReference type="SUPFAM" id="SSF51197">
    <property type="entry name" value="Clavaminate synthase-like"/>
    <property type="match status" value="1"/>
</dbReference>
<evidence type="ECO:0000256" key="1">
    <source>
        <dbReference type="SAM" id="MobiDB-lite"/>
    </source>
</evidence>
<dbReference type="Gramene" id="Kaladp0070s0155.1.v1.1">
    <property type="protein sequence ID" value="Kaladp0070s0155.1.v1.1"/>
    <property type="gene ID" value="Kaladp0070s0155.v1.1"/>
</dbReference>
<sequence length="506" mass="55098">MGTSQPARVRLSDILPYDGVADVSYSRAVQELSGSLMRHNAVVIELGSEERALMRCGLESARMYFRSGSGGGSNWGKGSKGVYLYKAGRAMEDGELPPPCMADIFTCMGKAARASLSAIARHLRLRSDIFTQLLDDAPLPVNETSSSVLVASYSQSSFKNGQQGVVTGEKPLPNEVIEKGLLTLIASDSTYIQICDPNGHWYLADTGSSPGDLLLVTGKALSHVTAGLRPAVSYRASMDCSKSSTNHGRTTLSYRLMPHNSAVLDCSPIAAAGHVIPQCYVPISVSQFLEDLNSEEDPSARPADRDNSVAGIDFNTEPSLRSVLSDPLSGTFLEDAMLVSCGHSFGGIMLRRVVEISRCLLCNTEIESSNLVPNLAVRAAAAALKQEEERRFLHSPSLQKRKKQVGDPTDPTRRKENGHFDDSFRRGVQYPFSVNEKVVIQGNKRTPVKFVGKEAVITSQCINGWYLVRIIESGESVRLQYRSLRKIPTSQDADRLPTPSFILNLP</sequence>
<feature type="region of interest" description="Disordered" evidence="1">
    <location>
        <begin position="392"/>
        <end position="420"/>
    </location>
</feature>
<dbReference type="Pfam" id="PF23112">
    <property type="entry name" value="PUB62-63_C"/>
    <property type="match status" value="1"/>
</dbReference>
<reference evidence="3" key="1">
    <citation type="submission" date="2021-01" db="UniProtKB">
        <authorList>
            <consortium name="EnsemblPlants"/>
        </authorList>
    </citation>
    <scope>IDENTIFICATION</scope>
</reference>
<dbReference type="EnsemblPlants" id="Kaladp0070s0155.1.v1.1">
    <property type="protein sequence ID" value="Kaladp0070s0155.1.v1.1"/>
    <property type="gene ID" value="Kaladp0070s0155.v1.1"/>
</dbReference>
<dbReference type="InterPro" id="IPR013083">
    <property type="entry name" value="Znf_RING/FYVE/PHD"/>
</dbReference>
<dbReference type="OMA" id="SMRRVNR"/>
<feature type="region of interest" description="Disordered" evidence="1">
    <location>
        <begin position="294"/>
        <end position="313"/>
    </location>
</feature>
<evidence type="ECO:0000259" key="2">
    <source>
        <dbReference type="Pfam" id="PF23112"/>
    </source>
</evidence>
<keyword evidence="4" id="KW-1185">Reference proteome</keyword>
<evidence type="ECO:0000313" key="4">
    <source>
        <dbReference type="Proteomes" id="UP000594263"/>
    </source>
</evidence>
<evidence type="ECO:0000313" key="3">
    <source>
        <dbReference type="EnsemblPlants" id="Kaladp0070s0155.1.v1.1"/>
    </source>
</evidence>
<dbReference type="InterPro" id="IPR057649">
    <property type="entry name" value="PUB62-63_C"/>
</dbReference>
<feature type="compositionally biased region" description="Basic and acidic residues" evidence="1">
    <location>
        <begin position="410"/>
        <end position="420"/>
    </location>
</feature>